<dbReference type="EMBL" id="HBKQ01028890">
    <property type="protein sequence ID" value="CAE2247676.1"/>
    <property type="molecule type" value="Transcribed_RNA"/>
</dbReference>
<evidence type="ECO:0000256" key="1">
    <source>
        <dbReference type="SAM" id="MobiDB-lite"/>
    </source>
</evidence>
<feature type="region of interest" description="Disordered" evidence="1">
    <location>
        <begin position="53"/>
        <end position="218"/>
    </location>
</feature>
<evidence type="ECO:0000313" key="3">
    <source>
        <dbReference type="EMBL" id="CAE2247667.1"/>
    </source>
</evidence>
<dbReference type="EMBL" id="HBKQ01028887">
    <property type="protein sequence ID" value="CAE2247669.1"/>
    <property type="molecule type" value="Transcribed_RNA"/>
</dbReference>
<feature type="compositionally biased region" description="Polar residues" evidence="1">
    <location>
        <begin position="132"/>
        <end position="145"/>
    </location>
</feature>
<dbReference type="EMBL" id="HBKQ01028886">
    <property type="protein sequence ID" value="CAE2247667.1"/>
    <property type="molecule type" value="Transcribed_RNA"/>
</dbReference>
<organism evidence="4">
    <name type="scientific">Odontella aurita</name>
    <dbReference type="NCBI Taxonomy" id="265563"/>
    <lineage>
        <taxon>Eukaryota</taxon>
        <taxon>Sar</taxon>
        <taxon>Stramenopiles</taxon>
        <taxon>Ochrophyta</taxon>
        <taxon>Bacillariophyta</taxon>
        <taxon>Mediophyceae</taxon>
        <taxon>Biddulphiophycidae</taxon>
        <taxon>Eupodiscales</taxon>
        <taxon>Odontellaceae</taxon>
        <taxon>Odontella</taxon>
    </lineage>
</organism>
<feature type="compositionally biased region" description="Basic and acidic residues" evidence="1">
    <location>
        <begin position="60"/>
        <end position="76"/>
    </location>
</feature>
<dbReference type="AlphaFoldDB" id="A0A6U6FKL2"/>
<evidence type="ECO:0000313" key="4">
    <source>
        <dbReference type="EMBL" id="CAE2247669.1"/>
    </source>
</evidence>
<feature type="compositionally biased region" description="Polar residues" evidence="1">
    <location>
        <begin position="204"/>
        <end position="218"/>
    </location>
</feature>
<gene>
    <name evidence="2" type="ORF">OAUR00152_LOCUS19641</name>
    <name evidence="3" type="ORF">OAUR00152_LOCUS19642</name>
    <name evidence="4" type="ORF">OAUR00152_LOCUS19643</name>
    <name evidence="5" type="ORF">OAUR00152_LOCUS19646</name>
</gene>
<dbReference type="EMBL" id="HBKQ01028885">
    <property type="protein sequence ID" value="CAE2247665.1"/>
    <property type="molecule type" value="Transcribed_RNA"/>
</dbReference>
<accession>A0A6U6FKL2</accession>
<protein>
    <submittedName>
        <fullName evidence="4">Uncharacterized protein</fullName>
    </submittedName>
</protein>
<reference evidence="4" key="1">
    <citation type="submission" date="2021-01" db="EMBL/GenBank/DDBJ databases">
        <authorList>
            <person name="Corre E."/>
            <person name="Pelletier E."/>
            <person name="Niang G."/>
            <person name="Scheremetjew M."/>
            <person name="Finn R."/>
            <person name="Kale V."/>
            <person name="Holt S."/>
            <person name="Cochrane G."/>
            <person name="Meng A."/>
            <person name="Brown T."/>
            <person name="Cohen L."/>
        </authorList>
    </citation>
    <scope>NUCLEOTIDE SEQUENCE</scope>
    <source>
        <strain evidence="4">Isolate 1302-5</strain>
    </source>
</reference>
<sequence length="218" mass="24431">MFRRNVSTPGEHRIPCPSKLGRLYIRLVSNLIGLDEQLQLEGNDVVTKSSFDLSPVRAKSAKEGGKRKADKSKERTAAQPQSHKKLNNMVEGVADFRLRKKTGSSESNGECIKRFTSTPRFSAQSKRHRSGQKGNATGKSHSAVTPSPPPNSAYKSTSSAPNTSQNMPSHVSPYRERNSNQARRRKEFGKLQPSWKLEQREQKNMQQRAFTSPKENPL</sequence>
<feature type="compositionally biased region" description="Polar residues" evidence="1">
    <location>
        <begin position="115"/>
        <end position="124"/>
    </location>
</feature>
<proteinExistence type="predicted"/>
<feature type="compositionally biased region" description="Polar residues" evidence="1">
    <location>
        <begin position="153"/>
        <end position="169"/>
    </location>
</feature>
<name>A0A6U6FKL2_9STRA</name>
<evidence type="ECO:0000313" key="2">
    <source>
        <dbReference type="EMBL" id="CAE2247665.1"/>
    </source>
</evidence>
<evidence type="ECO:0000313" key="5">
    <source>
        <dbReference type="EMBL" id="CAE2247676.1"/>
    </source>
</evidence>